<evidence type="ECO:0000313" key="2">
    <source>
        <dbReference type="EMBL" id="GAA5225708.1"/>
    </source>
</evidence>
<dbReference type="Proteomes" id="UP001501257">
    <property type="component" value="Unassembled WGS sequence"/>
</dbReference>
<feature type="domain" description="HTH marR-type" evidence="1">
    <location>
        <begin position="2"/>
        <end position="136"/>
    </location>
</feature>
<dbReference type="Pfam" id="PF01047">
    <property type="entry name" value="MarR"/>
    <property type="match status" value="1"/>
</dbReference>
<dbReference type="InterPro" id="IPR036388">
    <property type="entry name" value="WH-like_DNA-bd_sf"/>
</dbReference>
<dbReference type="SUPFAM" id="SSF46785">
    <property type="entry name" value="Winged helix' DNA-binding domain"/>
    <property type="match status" value="1"/>
</dbReference>
<comment type="caution">
    <text evidence="2">The sequence shown here is derived from an EMBL/GenBank/DDBJ whole genome shotgun (WGS) entry which is preliminary data.</text>
</comment>
<dbReference type="Gene3D" id="1.10.10.10">
    <property type="entry name" value="Winged helix-like DNA-binding domain superfamily/Winged helix DNA-binding domain"/>
    <property type="match status" value="1"/>
</dbReference>
<gene>
    <name evidence="2" type="ORF">GCM10025778_02380</name>
</gene>
<evidence type="ECO:0000313" key="3">
    <source>
        <dbReference type="Proteomes" id="UP001501257"/>
    </source>
</evidence>
<dbReference type="InterPro" id="IPR036390">
    <property type="entry name" value="WH_DNA-bd_sf"/>
</dbReference>
<name>A0ABP9THX9_9MICC</name>
<protein>
    <recommendedName>
        <fullName evidence="1">HTH marR-type domain-containing protein</fullName>
    </recommendedName>
</protein>
<dbReference type="PROSITE" id="PS50995">
    <property type="entry name" value="HTH_MARR_2"/>
    <property type="match status" value="1"/>
</dbReference>
<sequence length="146" mass="15989">MSSELGPVLFKLLAATHRLSRSAAVRLDHGLSASHYRTLGILRDIQAMRIGQLAEQNRISQPGMTKVVAALESQELVARVQDPEDSRAWLIEITNAGRESLMRRGKDLAMVLKDDFINLTEEEIAVLAQAAQILDSLPAAETGDSK</sequence>
<dbReference type="SMART" id="SM00347">
    <property type="entry name" value="HTH_MARR"/>
    <property type="match status" value="1"/>
</dbReference>
<dbReference type="EMBL" id="BAABLK010000005">
    <property type="protein sequence ID" value="GAA5225708.1"/>
    <property type="molecule type" value="Genomic_DNA"/>
</dbReference>
<dbReference type="InterPro" id="IPR000835">
    <property type="entry name" value="HTH_MarR-typ"/>
</dbReference>
<dbReference type="PANTHER" id="PTHR39515:SF2">
    <property type="entry name" value="HTH-TYPE TRANSCRIPTIONAL REGULATOR RV0880"/>
    <property type="match status" value="1"/>
</dbReference>
<dbReference type="PANTHER" id="PTHR39515">
    <property type="entry name" value="CONSERVED PROTEIN"/>
    <property type="match status" value="1"/>
</dbReference>
<accession>A0ABP9THX9</accession>
<proteinExistence type="predicted"/>
<keyword evidence="3" id="KW-1185">Reference proteome</keyword>
<reference evidence="3" key="1">
    <citation type="journal article" date="2019" name="Int. J. Syst. Evol. Microbiol.">
        <title>The Global Catalogue of Microorganisms (GCM) 10K type strain sequencing project: providing services to taxonomists for standard genome sequencing and annotation.</title>
        <authorList>
            <consortium name="The Broad Institute Genomics Platform"/>
            <consortium name="The Broad Institute Genome Sequencing Center for Infectious Disease"/>
            <person name="Wu L."/>
            <person name="Ma J."/>
        </authorList>
    </citation>
    <scope>NUCLEOTIDE SEQUENCE [LARGE SCALE GENOMIC DNA]</scope>
    <source>
        <strain evidence="3">JCM 18952</strain>
    </source>
</reference>
<organism evidence="2 3">
    <name type="scientific">Paeniglutamicibacter antarcticus</name>
    <dbReference type="NCBI Taxonomy" id="494023"/>
    <lineage>
        <taxon>Bacteria</taxon>
        <taxon>Bacillati</taxon>
        <taxon>Actinomycetota</taxon>
        <taxon>Actinomycetes</taxon>
        <taxon>Micrococcales</taxon>
        <taxon>Micrococcaceae</taxon>
        <taxon>Paeniglutamicibacter</taxon>
    </lineage>
</organism>
<dbReference type="RefSeq" id="WP_210101847.1">
    <property type="nucleotide sequence ID" value="NZ_BAABLK010000005.1"/>
</dbReference>
<dbReference type="InterPro" id="IPR052526">
    <property type="entry name" value="HTH-type_Bedaq_tolerance"/>
</dbReference>
<evidence type="ECO:0000259" key="1">
    <source>
        <dbReference type="PROSITE" id="PS50995"/>
    </source>
</evidence>